<reference evidence="1 2" key="1">
    <citation type="journal article" date="2018" name="Nat. Biotechnol.">
        <title>A standardized bacterial taxonomy based on genome phylogeny substantially revises the tree of life.</title>
        <authorList>
            <person name="Parks D.H."/>
            <person name="Chuvochina M."/>
            <person name="Waite D.W."/>
            <person name="Rinke C."/>
            <person name="Skarshewski A."/>
            <person name="Chaumeil P.A."/>
            <person name="Hugenholtz P."/>
        </authorList>
    </citation>
    <scope>NUCLEOTIDE SEQUENCE [LARGE SCALE GENOMIC DNA]</scope>
    <source>
        <strain evidence="1">UBA11728</strain>
    </source>
</reference>
<dbReference type="AlphaFoldDB" id="A0A3D2XA45"/>
<proteinExistence type="predicted"/>
<evidence type="ECO:0000313" key="2">
    <source>
        <dbReference type="Proteomes" id="UP000262969"/>
    </source>
</evidence>
<dbReference type="EMBL" id="DPVV01000546">
    <property type="protein sequence ID" value="HCL04020.1"/>
    <property type="molecule type" value="Genomic_DNA"/>
</dbReference>
<accession>A0A3D2XA45</accession>
<name>A0A3D2XA45_9FIRM</name>
<comment type="caution">
    <text evidence="1">The sequence shown here is derived from an EMBL/GenBank/DDBJ whole genome shotgun (WGS) entry which is preliminary data.</text>
</comment>
<evidence type="ECO:0008006" key="3">
    <source>
        <dbReference type="Google" id="ProtNLM"/>
    </source>
</evidence>
<protein>
    <recommendedName>
        <fullName evidence="3">DUF2007 domain-containing protein</fullName>
    </recommendedName>
</protein>
<evidence type="ECO:0000313" key="1">
    <source>
        <dbReference type="EMBL" id="HCL04020.1"/>
    </source>
</evidence>
<organism evidence="1 2">
    <name type="scientific">Lachnoclostridium phytofermentans</name>
    <dbReference type="NCBI Taxonomy" id="66219"/>
    <lineage>
        <taxon>Bacteria</taxon>
        <taxon>Bacillati</taxon>
        <taxon>Bacillota</taxon>
        <taxon>Clostridia</taxon>
        <taxon>Lachnospirales</taxon>
        <taxon>Lachnospiraceae</taxon>
    </lineage>
</organism>
<dbReference type="Proteomes" id="UP000262969">
    <property type="component" value="Unassembled WGS sequence"/>
</dbReference>
<sequence>MITIFNRKELLSTFSMQKQSELRQILNDHKIDYRLKTINRNSPSAFNDSRAHTGTLGQNLDIAYEYIFYVHKRDYDFAKTLL</sequence>
<gene>
    <name evidence="1" type="ORF">DHW61_16700</name>
</gene>